<accession>A0AAN6MZG5</accession>
<gene>
    <name evidence="1" type="ORF">QBC46DRAFT_397215</name>
</gene>
<sequence>MQQHNIGRDVFISRELDDIADLEILPFTSAPSQAEPIPLLKALHCSSFCCWSGSEPSLPWSLSPGVLDASQNGCTPRILNLVETMSLPVIIAFFGDSEQNKEEQWKDCGIVSRGAQPRNGLGDSDAEEVEVAHTGELEEDLLREEVIDRIARGTDGIGYVCVPSSLIDERLLIMKSQRNSSSILGRRERFCPKDKLNQVLLVPFTGSCLEASCRSSPWPSACGRNSHRPRFLFQYSLLKAAASVASVVHGAPKVKTLIASAVDRSTCFKA</sequence>
<keyword evidence="2" id="KW-1185">Reference proteome</keyword>
<protein>
    <submittedName>
        <fullName evidence="1">Uncharacterized protein</fullName>
    </submittedName>
</protein>
<reference evidence="2" key="1">
    <citation type="journal article" date="2023" name="Mol. Phylogenet. Evol.">
        <title>Genome-scale phylogeny and comparative genomics of the fungal order Sordariales.</title>
        <authorList>
            <person name="Hensen N."/>
            <person name="Bonometti L."/>
            <person name="Westerberg I."/>
            <person name="Brannstrom I.O."/>
            <person name="Guillou S."/>
            <person name="Cros-Aarteil S."/>
            <person name="Calhoun S."/>
            <person name="Haridas S."/>
            <person name="Kuo A."/>
            <person name="Mondo S."/>
            <person name="Pangilinan J."/>
            <person name="Riley R."/>
            <person name="LaButti K."/>
            <person name="Andreopoulos B."/>
            <person name="Lipzen A."/>
            <person name="Chen C."/>
            <person name="Yan M."/>
            <person name="Daum C."/>
            <person name="Ng V."/>
            <person name="Clum A."/>
            <person name="Steindorff A."/>
            <person name="Ohm R.A."/>
            <person name="Martin F."/>
            <person name="Silar P."/>
            <person name="Natvig D.O."/>
            <person name="Lalanne C."/>
            <person name="Gautier V."/>
            <person name="Ament-Velasquez S.L."/>
            <person name="Kruys A."/>
            <person name="Hutchinson M.I."/>
            <person name="Powell A.J."/>
            <person name="Barry K."/>
            <person name="Miller A.N."/>
            <person name="Grigoriev I.V."/>
            <person name="Debuchy R."/>
            <person name="Gladieux P."/>
            <person name="Hiltunen Thoren M."/>
            <person name="Johannesson H."/>
        </authorList>
    </citation>
    <scope>NUCLEOTIDE SEQUENCE [LARGE SCALE GENOMIC DNA]</scope>
    <source>
        <strain evidence="2">CBS 340.73</strain>
    </source>
</reference>
<name>A0AAN6MZG5_9PEZI</name>
<evidence type="ECO:0000313" key="1">
    <source>
        <dbReference type="EMBL" id="KAK3935564.1"/>
    </source>
</evidence>
<dbReference type="AlphaFoldDB" id="A0AAN6MZG5"/>
<evidence type="ECO:0000313" key="2">
    <source>
        <dbReference type="Proteomes" id="UP001303473"/>
    </source>
</evidence>
<comment type="caution">
    <text evidence="1">The sequence shown here is derived from an EMBL/GenBank/DDBJ whole genome shotgun (WGS) entry which is preliminary data.</text>
</comment>
<dbReference type="Proteomes" id="UP001303473">
    <property type="component" value="Unassembled WGS sequence"/>
</dbReference>
<proteinExistence type="predicted"/>
<organism evidence="1 2">
    <name type="scientific">Diplogelasinospora grovesii</name>
    <dbReference type="NCBI Taxonomy" id="303347"/>
    <lineage>
        <taxon>Eukaryota</taxon>
        <taxon>Fungi</taxon>
        <taxon>Dikarya</taxon>
        <taxon>Ascomycota</taxon>
        <taxon>Pezizomycotina</taxon>
        <taxon>Sordariomycetes</taxon>
        <taxon>Sordariomycetidae</taxon>
        <taxon>Sordariales</taxon>
        <taxon>Diplogelasinosporaceae</taxon>
        <taxon>Diplogelasinospora</taxon>
    </lineage>
</organism>
<dbReference type="EMBL" id="MU853917">
    <property type="protein sequence ID" value="KAK3935564.1"/>
    <property type="molecule type" value="Genomic_DNA"/>
</dbReference>